<keyword evidence="1" id="KW-0413">Isomerase</keyword>
<dbReference type="Proteomes" id="UP000585681">
    <property type="component" value="Unassembled WGS sequence"/>
</dbReference>
<evidence type="ECO:0000313" key="1">
    <source>
        <dbReference type="EMBL" id="MBB4024237.1"/>
    </source>
</evidence>
<name>A0A840CQR4_9RHOB</name>
<proteinExistence type="predicted"/>
<comment type="caution">
    <text evidence="1">The sequence shown here is derived from an EMBL/GenBank/DDBJ whole genome shotgun (WGS) entry which is preliminary data.</text>
</comment>
<dbReference type="GO" id="GO:0016853">
    <property type="term" value="F:isomerase activity"/>
    <property type="evidence" value="ECO:0007669"/>
    <property type="project" value="UniProtKB-KW"/>
</dbReference>
<dbReference type="AlphaFoldDB" id="A0A840CQR4"/>
<accession>A0A840CQR4</accession>
<dbReference type="Gene3D" id="3.40.50.12500">
    <property type="match status" value="1"/>
</dbReference>
<keyword evidence="2" id="KW-1185">Reference proteome</keyword>
<sequence length="92" mass="9209">DNLEVGRLDPMNLPGHVAKLDLSGADGLILSACVQMPSLPAVQKVQDMIGLPVITAATCTAREILTSLGLDPVVPGAGAALGTLPATAQVPA</sequence>
<dbReference type="InterPro" id="IPR053714">
    <property type="entry name" value="Iso_Racemase_Enz_sf"/>
</dbReference>
<feature type="non-terminal residue" evidence="1">
    <location>
        <position position="1"/>
    </location>
</feature>
<gene>
    <name evidence="1" type="ORF">GGR17_004084</name>
</gene>
<organism evidence="1 2">
    <name type="scientific">Actibacterium naphthalenivorans</name>
    <dbReference type="NCBI Taxonomy" id="1614693"/>
    <lineage>
        <taxon>Bacteria</taxon>
        <taxon>Pseudomonadati</taxon>
        <taxon>Pseudomonadota</taxon>
        <taxon>Alphaproteobacteria</taxon>
        <taxon>Rhodobacterales</taxon>
        <taxon>Roseobacteraceae</taxon>
        <taxon>Actibacterium</taxon>
    </lineage>
</organism>
<evidence type="ECO:0000313" key="2">
    <source>
        <dbReference type="Proteomes" id="UP000585681"/>
    </source>
</evidence>
<reference evidence="1" key="1">
    <citation type="submission" date="2020-08" db="EMBL/GenBank/DDBJ databases">
        <title>Genomic Encyclopedia of Type Strains, Phase IV (KMG-IV): sequencing the most valuable type-strain genomes for metagenomic binning, comparative biology and taxonomic classification.</title>
        <authorList>
            <person name="Goeker M."/>
        </authorList>
    </citation>
    <scope>NUCLEOTIDE SEQUENCE [LARGE SCALE GENOMIC DNA]</scope>
    <source>
        <strain evidence="1">DSM 105040</strain>
    </source>
</reference>
<protein>
    <submittedName>
        <fullName evidence="1">Maleate cis-trans isomerase</fullName>
    </submittedName>
</protein>
<dbReference type="EMBL" id="JACIEQ010000048">
    <property type="protein sequence ID" value="MBB4024237.1"/>
    <property type="molecule type" value="Genomic_DNA"/>
</dbReference>